<dbReference type="Proteomes" id="UP000239477">
    <property type="component" value="Chromosome"/>
</dbReference>
<dbReference type="InterPro" id="IPR036108">
    <property type="entry name" value="4pyrrol_syn_uPrphyn_synt_sf"/>
</dbReference>
<keyword evidence="4 9" id="KW-0456">Lyase</keyword>
<evidence type="ECO:0000256" key="1">
    <source>
        <dbReference type="ARBA" id="ARBA00004772"/>
    </source>
</evidence>
<evidence type="ECO:0000256" key="7">
    <source>
        <dbReference type="ARBA" id="ARBA00040167"/>
    </source>
</evidence>
<evidence type="ECO:0000256" key="3">
    <source>
        <dbReference type="ARBA" id="ARBA00013109"/>
    </source>
</evidence>
<evidence type="ECO:0000313" key="11">
    <source>
        <dbReference type="EMBL" id="AVJ27076.1"/>
    </source>
</evidence>
<evidence type="ECO:0000259" key="10">
    <source>
        <dbReference type="Pfam" id="PF02602"/>
    </source>
</evidence>
<dbReference type="RefSeq" id="WP_105238016.1">
    <property type="nucleotide sequence ID" value="NZ_CP023270.1"/>
</dbReference>
<dbReference type="PANTHER" id="PTHR38042:SF1">
    <property type="entry name" value="UROPORPHYRINOGEN-III SYNTHASE, CHLOROPLASTIC"/>
    <property type="match status" value="1"/>
</dbReference>
<dbReference type="EMBL" id="CP023270">
    <property type="protein sequence ID" value="AVJ27076.1"/>
    <property type="molecule type" value="Genomic_DNA"/>
</dbReference>
<dbReference type="OrthoDB" id="9787650at2"/>
<sequence>MDPALAAAEGPRIAILTRPAGRNEALASRLQGAGWQPCILPALEIHPLSAASEDLPRPSDYGLVVFVSGNAARQYLDQLAQADGAAGWPAGVAAATVGPASAQALRDTGFFGANTTVLHPDESASTHDSEALWQVLEALPQLPARVLVVRGTQGRDWLGGKLEAHGVHVTRHAAYQRQPAAWTPDQLGTLRRWADAGVFATWLLTSGEGADAVQNQLHAAGLADWWQRCRFVVTHPSLARRLPPSCHGTSGSAMVKICVPNDESIFQAFVAA</sequence>
<evidence type="ECO:0000256" key="6">
    <source>
        <dbReference type="ARBA" id="ARBA00037589"/>
    </source>
</evidence>
<evidence type="ECO:0000256" key="5">
    <source>
        <dbReference type="ARBA" id="ARBA00023244"/>
    </source>
</evidence>
<dbReference type="GO" id="GO:0006782">
    <property type="term" value="P:protoporphyrinogen IX biosynthetic process"/>
    <property type="evidence" value="ECO:0007669"/>
    <property type="project" value="UniProtKB-UniRule"/>
</dbReference>
<name>A0A2S0I4W2_9BURK</name>
<dbReference type="UniPathway" id="UPA00251">
    <property type="reaction ID" value="UER00320"/>
</dbReference>
<evidence type="ECO:0000256" key="9">
    <source>
        <dbReference type="RuleBase" id="RU366031"/>
    </source>
</evidence>
<dbReference type="SUPFAM" id="SSF69618">
    <property type="entry name" value="HemD-like"/>
    <property type="match status" value="1"/>
</dbReference>
<evidence type="ECO:0000256" key="4">
    <source>
        <dbReference type="ARBA" id="ARBA00023239"/>
    </source>
</evidence>
<proteinExistence type="inferred from homology"/>
<dbReference type="EC" id="4.2.1.75" evidence="3 9"/>
<protein>
    <recommendedName>
        <fullName evidence="7 9">Uroporphyrinogen-III synthase</fullName>
        <ecNumber evidence="3 9">4.2.1.75</ecNumber>
    </recommendedName>
</protein>
<keyword evidence="12" id="KW-1185">Reference proteome</keyword>
<dbReference type="AlphaFoldDB" id="A0A2S0I4W2"/>
<comment type="pathway">
    <text evidence="1 9">Porphyrin-containing compound metabolism; protoporphyrin-IX biosynthesis; coproporphyrinogen-III from 5-aminolevulinate: step 3/4.</text>
</comment>
<dbReference type="GO" id="GO:0004852">
    <property type="term" value="F:uroporphyrinogen-III synthase activity"/>
    <property type="evidence" value="ECO:0007669"/>
    <property type="project" value="UniProtKB-UniRule"/>
</dbReference>
<evidence type="ECO:0000256" key="8">
    <source>
        <dbReference type="ARBA" id="ARBA00048617"/>
    </source>
</evidence>
<gene>
    <name evidence="11" type="ORF">CLM73_08055</name>
</gene>
<dbReference type="PANTHER" id="PTHR38042">
    <property type="entry name" value="UROPORPHYRINOGEN-III SYNTHASE, CHLOROPLASTIC"/>
    <property type="match status" value="1"/>
</dbReference>
<dbReference type="GO" id="GO:0006780">
    <property type="term" value="P:uroporphyrinogen III biosynthetic process"/>
    <property type="evidence" value="ECO:0007669"/>
    <property type="project" value="UniProtKB-UniRule"/>
</dbReference>
<dbReference type="Gene3D" id="3.40.50.10090">
    <property type="match status" value="2"/>
</dbReference>
<dbReference type="InterPro" id="IPR003754">
    <property type="entry name" value="4pyrrol_synth_uPrphyn_synth"/>
</dbReference>
<dbReference type="Pfam" id="PF02602">
    <property type="entry name" value="HEM4"/>
    <property type="match status" value="1"/>
</dbReference>
<comment type="catalytic activity">
    <reaction evidence="8 9">
        <text>hydroxymethylbilane = uroporphyrinogen III + H2O</text>
        <dbReference type="Rhea" id="RHEA:18965"/>
        <dbReference type="ChEBI" id="CHEBI:15377"/>
        <dbReference type="ChEBI" id="CHEBI:57308"/>
        <dbReference type="ChEBI" id="CHEBI:57845"/>
        <dbReference type="EC" id="4.2.1.75"/>
    </reaction>
</comment>
<dbReference type="CDD" id="cd06578">
    <property type="entry name" value="HemD"/>
    <property type="match status" value="1"/>
</dbReference>
<feature type="domain" description="Tetrapyrrole biosynthesis uroporphyrinogen III synthase" evidence="10">
    <location>
        <begin position="25"/>
        <end position="242"/>
    </location>
</feature>
<comment type="similarity">
    <text evidence="2 9">Belongs to the uroporphyrinogen-III synthase family.</text>
</comment>
<dbReference type="InterPro" id="IPR039793">
    <property type="entry name" value="UROS/Hem4"/>
</dbReference>
<organism evidence="11 12">
    <name type="scientific">Achromobacter spanius</name>
    <dbReference type="NCBI Taxonomy" id="217203"/>
    <lineage>
        <taxon>Bacteria</taxon>
        <taxon>Pseudomonadati</taxon>
        <taxon>Pseudomonadota</taxon>
        <taxon>Betaproteobacteria</taxon>
        <taxon>Burkholderiales</taxon>
        <taxon>Alcaligenaceae</taxon>
        <taxon>Achromobacter</taxon>
    </lineage>
</organism>
<keyword evidence="5 9" id="KW-0627">Porphyrin biosynthesis</keyword>
<reference evidence="11 12" key="1">
    <citation type="submission" date="2017-09" db="EMBL/GenBank/DDBJ databases">
        <title>Genomic, metabolic, and phenotypic characteristics of bacterial isolates from the natural microbiome of the model nematode Caenorhabditis elegans.</title>
        <authorList>
            <person name="Zimmermann J."/>
            <person name="Obeng N."/>
            <person name="Yang W."/>
            <person name="Obeng O."/>
            <person name="Kissoyan K."/>
            <person name="Pees B."/>
            <person name="Dirksen P."/>
            <person name="Hoppner M."/>
            <person name="Franke A."/>
            <person name="Rosenstiel P."/>
            <person name="Leippe M."/>
            <person name="Dierking K."/>
            <person name="Kaleta C."/>
            <person name="Schulenburg H."/>
        </authorList>
    </citation>
    <scope>NUCLEOTIDE SEQUENCE [LARGE SCALE GENOMIC DNA]</scope>
    <source>
        <strain evidence="11 12">MYb73</strain>
    </source>
</reference>
<accession>A0A2S0I4W2</accession>
<comment type="function">
    <text evidence="6 9">Catalyzes cyclization of the linear tetrapyrrole, hydroxymethylbilane, to the macrocyclic uroporphyrinogen III.</text>
</comment>
<evidence type="ECO:0000313" key="12">
    <source>
        <dbReference type="Proteomes" id="UP000239477"/>
    </source>
</evidence>
<evidence type="ECO:0000256" key="2">
    <source>
        <dbReference type="ARBA" id="ARBA00008133"/>
    </source>
</evidence>